<organism evidence="1 2">
    <name type="scientific">Nibea albiflora</name>
    <name type="common">Yellow drum</name>
    <name type="synonym">Corvina albiflora</name>
    <dbReference type="NCBI Taxonomy" id="240163"/>
    <lineage>
        <taxon>Eukaryota</taxon>
        <taxon>Metazoa</taxon>
        <taxon>Chordata</taxon>
        <taxon>Craniata</taxon>
        <taxon>Vertebrata</taxon>
        <taxon>Euteleostomi</taxon>
        <taxon>Actinopterygii</taxon>
        <taxon>Neopterygii</taxon>
        <taxon>Teleostei</taxon>
        <taxon>Neoteleostei</taxon>
        <taxon>Acanthomorphata</taxon>
        <taxon>Eupercaria</taxon>
        <taxon>Sciaenidae</taxon>
        <taxon>Nibea</taxon>
    </lineage>
</organism>
<dbReference type="EMBL" id="CM024811">
    <property type="protein sequence ID" value="KAG8005310.1"/>
    <property type="molecule type" value="Genomic_DNA"/>
</dbReference>
<dbReference type="Proteomes" id="UP000805704">
    <property type="component" value="Chromosome 23"/>
</dbReference>
<reference evidence="1" key="1">
    <citation type="submission" date="2020-04" db="EMBL/GenBank/DDBJ databases">
        <title>A chromosome-scale assembly and high-density genetic map of the yellow drum (Nibea albiflora) genome.</title>
        <authorList>
            <person name="Xu D."/>
            <person name="Zhang W."/>
            <person name="Chen R."/>
            <person name="Tan P."/>
            <person name="Wang L."/>
            <person name="Song H."/>
            <person name="Tian L."/>
            <person name="Zhu Q."/>
            <person name="Wang B."/>
        </authorList>
    </citation>
    <scope>NUCLEOTIDE SEQUENCE</scope>
    <source>
        <strain evidence="1">ZJHYS-2018</strain>
    </source>
</reference>
<comment type="caution">
    <text evidence="1">The sequence shown here is derived from an EMBL/GenBank/DDBJ whole genome shotgun (WGS) entry which is preliminary data.</text>
</comment>
<accession>A0ACB7EU28</accession>
<name>A0ACB7EU28_NIBAL</name>
<sequence>MGSLLHSPNSPSPPPSHKNNVLAMEELVEKVTGKSSVKNEKEDKPLENKCRSAKSPLPNPKEKRNSPNPEQLSKGVKNSAAEAQTELRSKEGEQTESKVERQIKSEVDSPKRPVSNGCSNLSIITDHSPEQPLVNPLSALQSIMNNHLGKAAKVATPFIDPFAMLYKINNNSAQMKSAEPVSQSHDDDDQPMDLTKSKNTNGSTPKGISSPNSNESVNNSKPVFKNFSQSSSPPLRENALMDISDMVKNLTGRLTPKSTTPSSISEKSDIDGCTFEDSLEELSPIQRRKGRQSNWNPQHLLILQAQFVSSLRETPDGKFAISDLGPQERVHICKFTGLSMTTISHWLANVKYQLKRTGGTKFLKNIDSGQPLFLCSDCASQFRTPSSYIHHLESHLGFTLKDLSKLSIDLIEQQAVSRLEDKTFSSSGLTEEDTGSVYQCKLCNRTFVSKHAIKLHLCKTHGKSPEDHLIFVKELDKIDKQ</sequence>
<keyword evidence="2" id="KW-1185">Reference proteome</keyword>
<evidence type="ECO:0000313" key="1">
    <source>
        <dbReference type="EMBL" id="KAG8005310.1"/>
    </source>
</evidence>
<protein>
    <submittedName>
        <fullName evidence="1">Teashirt-like protein 1</fullName>
    </submittedName>
</protein>
<evidence type="ECO:0000313" key="2">
    <source>
        <dbReference type="Proteomes" id="UP000805704"/>
    </source>
</evidence>
<proteinExistence type="predicted"/>
<gene>
    <name evidence="1" type="primary">TSHZ1.2</name>
    <name evidence="1" type="ORF">GBF38_011307</name>
</gene>